<dbReference type="GeneID" id="36406959"/>
<keyword evidence="2" id="KW-1185">Reference proteome</keyword>
<evidence type="ECO:0000313" key="1">
    <source>
        <dbReference type="EMBL" id="CEG41565.1"/>
    </source>
</evidence>
<proteinExistence type="predicted"/>
<dbReference type="Proteomes" id="UP000054928">
    <property type="component" value="Unassembled WGS sequence"/>
</dbReference>
<sequence>MFQAAETSNIVKGSIERWKKLDTFVTEMNEELNNMEKNIQNGVFAEKDVQEVVERVMFNRLFLLNVIKAQRLIDTFRIPNMSQDQIELVKEGVFSFWRTRGITLDYLPQILEHTDKSEIDLLKLYESYLSGAQSK</sequence>
<protein>
    <submittedName>
        <fullName evidence="1">Uncharacterized protein</fullName>
    </submittedName>
</protein>
<dbReference type="RefSeq" id="XP_024577934.1">
    <property type="nucleotide sequence ID" value="XM_024727348.1"/>
</dbReference>
<dbReference type="AlphaFoldDB" id="A0A0P1ALR5"/>
<evidence type="ECO:0000313" key="2">
    <source>
        <dbReference type="Proteomes" id="UP000054928"/>
    </source>
</evidence>
<accession>A0A0P1ALR5</accession>
<reference evidence="2" key="1">
    <citation type="submission" date="2014-09" db="EMBL/GenBank/DDBJ databases">
        <authorList>
            <person name="Sharma Rahul"/>
            <person name="Thines Marco"/>
        </authorList>
    </citation>
    <scope>NUCLEOTIDE SEQUENCE [LARGE SCALE GENOMIC DNA]</scope>
</reference>
<name>A0A0P1ALR5_PLAHL</name>
<organism evidence="1 2">
    <name type="scientific">Plasmopara halstedii</name>
    <name type="common">Downy mildew of sunflower</name>
    <dbReference type="NCBI Taxonomy" id="4781"/>
    <lineage>
        <taxon>Eukaryota</taxon>
        <taxon>Sar</taxon>
        <taxon>Stramenopiles</taxon>
        <taxon>Oomycota</taxon>
        <taxon>Peronosporomycetes</taxon>
        <taxon>Peronosporales</taxon>
        <taxon>Peronosporaceae</taxon>
        <taxon>Plasmopara</taxon>
    </lineage>
</organism>
<dbReference type="EMBL" id="CCYD01000553">
    <property type="protein sequence ID" value="CEG41565.1"/>
    <property type="molecule type" value="Genomic_DNA"/>
</dbReference>